<evidence type="ECO:0000256" key="10">
    <source>
        <dbReference type="PIRSR" id="PIRSR601501-1"/>
    </source>
</evidence>
<keyword evidence="14" id="KW-1185">Reference proteome</keyword>
<keyword evidence="8" id="KW-0411">Iron-sulfur</keyword>
<dbReference type="GO" id="GO:0016651">
    <property type="term" value="F:oxidoreductase activity, acting on NAD(P)H"/>
    <property type="evidence" value="ECO:0007669"/>
    <property type="project" value="InterPro"/>
</dbReference>
<keyword evidence="6" id="KW-0560">Oxidoreductase</keyword>
<feature type="domain" description="NADH:ubiquinone oxidoreductase 30kDa subunit" evidence="11">
    <location>
        <begin position="49"/>
        <end position="177"/>
    </location>
</feature>
<dbReference type="SUPFAM" id="SSF143243">
    <property type="entry name" value="Nqo5-like"/>
    <property type="match status" value="1"/>
</dbReference>
<dbReference type="Pfam" id="PF00374">
    <property type="entry name" value="NiFeSe_Hases"/>
    <property type="match status" value="1"/>
</dbReference>
<keyword evidence="10" id="KW-0533">Nickel</keyword>
<sequence length="583" mass="66455">MECSVCAGGCRSAEVEDVLEDGHLKEFVEKFRRSIFECKKLTRNQYLFIVDKDTLPEMVLHWHNHPELKETHYSTSIGTDERNIAGKFAYAPVINVTVEPGNGERNYWVILKAYLDEDNPEFPSIAAKLPAALWAEREVYDLLGFNPKGHPDLRRLILPEDWPEGVYPLRKDHDYKASPMDTPKCYYKPGPPDTMTVPIGPYHLALDEPAHFRIFVKGETVVDVDYRGFYSHRGIEKIGEGRLTYNQVLFIAERVCGICGFQHSTSYAQAVENIAGIEIPERAMYIRAVMLELERIHSHMLWAGVAAHLTGFDTGFMHAWRVREPVMWLAERLTGNRKTYGLNIVGGVRRDFLDYRKEMIMEKIKELRRQVEEFIEIATGTATFVKRAEGVGILPYKVAKAYSVLGPNGRASGRNIDIRRDQPFAAYKDLDFKVPVYKEGDVLARFLIRMDEVLESIWLIEQAIDQMPGGDVFMPIGELPEYEEALGYSEAPRGEVIHYVMTDKKNKVYRWKIRAPTYNNLPAVPEMLKGYSVADAPLIIASIDPCYSCTERVQIVDVETGKAQTLNEQQFNMLSIEKGKGVA</sequence>
<dbReference type="InterPro" id="IPR037232">
    <property type="entry name" value="NADH_quin_OxRdtase_su_C/D-like"/>
</dbReference>
<proteinExistence type="predicted"/>
<dbReference type="InterPro" id="IPR001501">
    <property type="entry name" value="Ni-dep_hyd_lsu"/>
</dbReference>
<dbReference type="AlphaFoldDB" id="A0A172WHW2"/>
<feature type="binding site" evidence="10">
    <location>
        <position position="513"/>
    </location>
    <ligand>
        <name>Mg(2+)</name>
        <dbReference type="ChEBI" id="CHEBI:18420"/>
    </ligand>
</feature>
<evidence type="ECO:0000256" key="8">
    <source>
        <dbReference type="ARBA" id="ARBA00023014"/>
    </source>
</evidence>
<dbReference type="InterPro" id="IPR052197">
    <property type="entry name" value="ComplexI_49kDa-like"/>
</dbReference>
<evidence type="ECO:0000256" key="2">
    <source>
        <dbReference type="ARBA" id="ARBA00004202"/>
    </source>
</evidence>
<keyword evidence="7 10" id="KW-0408">Iron</keyword>
<dbReference type="PANTHER" id="PTHR43485">
    <property type="entry name" value="HYDROGENASE-4 COMPONENT G"/>
    <property type="match status" value="1"/>
</dbReference>
<dbReference type="RefSeq" id="WP_068666116.1">
    <property type="nucleotide sequence ID" value="NZ_CP015520.1"/>
</dbReference>
<name>A0A172WHW2_9EURY</name>
<evidence type="ECO:0000256" key="3">
    <source>
        <dbReference type="ARBA" id="ARBA00022448"/>
    </source>
</evidence>
<keyword evidence="10" id="KW-0460">Magnesium</keyword>
<dbReference type="GeneID" id="28495922"/>
<accession>A0A172WHW2</accession>
<feature type="binding site" evidence="10">
    <location>
        <position position="259"/>
    </location>
    <ligand>
        <name>Ni(2+)</name>
        <dbReference type="ChEBI" id="CHEBI:49786"/>
    </ligand>
</feature>
<dbReference type="Proteomes" id="UP000076969">
    <property type="component" value="Chromosome"/>
</dbReference>
<dbReference type="GO" id="GO:0008137">
    <property type="term" value="F:NADH dehydrogenase (ubiquinone) activity"/>
    <property type="evidence" value="ECO:0007669"/>
    <property type="project" value="InterPro"/>
</dbReference>
<evidence type="ECO:0000313" key="14">
    <source>
        <dbReference type="Proteomes" id="UP000076969"/>
    </source>
</evidence>
<feature type="binding site" evidence="10">
    <location>
        <position position="549"/>
    </location>
    <ligand>
        <name>Fe cation</name>
        <dbReference type="ChEBI" id="CHEBI:24875"/>
    </ligand>
</feature>
<evidence type="ECO:0000259" key="11">
    <source>
        <dbReference type="Pfam" id="PF00329"/>
    </source>
</evidence>
<feature type="domain" description="NADH-quinone oxidoreductase subunit D" evidence="12">
    <location>
        <begin position="311"/>
        <end position="473"/>
    </location>
</feature>
<comment type="cofactor">
    <cofactor evidence="10">
        <name>Fe cation</name>
        <dbReference type="ChEBI" id="CHEBI:24875"/>
    </cofactor>
</comment>
<keyword evidence="9" id="KW-0520">NAD</keyword>
<evidence type="ECO:0000259" key="12">
    <source>
        <dbReference type="Pfam" id="PF00346"/>
    </source>
</evidence>
<dbReference type="EMBL" id="CP015520">
    <property type="protein sequence ID" value="ANF22939.1"/>
    <property type="molecule type" value="Genomic_DNA"/>
</dbReference>
<evidence type="ECO:0000256" key="1">
    <source>
        <dbReference type="ARBA" id="ARBA00001966"/>
    </source>
</evidence>
<evidence type="ECO:0000256" key="5">
    <source>
        <dbReference type="ARBA" id="ARBA00022723"/>
    </source>
</evidence>
<comment type="subcellular location">
    <subcellularLocation>
        <location evidence="2">Cell membrane</location>
        <topology evidence="2">Peripheral membrane protein</topology>
    </subcellularLocation>
</comment>
<evidence type="ECO:0000256" key="7">
    <source>
        <dbReference type="ARBA" id="ARBA00023004"/>
    </source>
</evidence>
<dbReference type="InterPro" id="IPR020396">
    <property type="entry name" value="NADH_UbQ_OxRdtase_CS"/>
</dbReference>
<dbReference type="KEGG" id="tpie:A7C91_06970"/>
<dbReference type="GO" id="GO:0016151">
    <property type="term" value="F:nickel cation binding"/>
    <property type="evidence" value="ECO:0007669"/>
    <property type="project" value="InterPro"/>
</dbReference>
<dbReference type="GO" id="GO:0051287">
    <property type="term" value="F:NAD binding"/>
    <property type="evidence" value="ECO:0007669"/>
    <property type="project" value="InterPro"/>
</dbReference>
<organism evidence="13 14">
    <name type="scientific">Thermococcus piezophilus</name>
    <dbReference type="NCBI Taxonomy" id="1712654"/>
    <lineage>
        <taxon>Archaea</taxon>
        <taxon>Methanobacteriati</taxon>
        <taxon>Methanobacteriota</taxon>
        <taxon>Thermococci</taxon>
        <taxon>Thermococcales</taxon>
        <taxon>Thermococcaceae</taxon>
        <taxon>Thermococcus</taxon>
    </lineage>
</organism>
<dbReference type="InterPro" id="IPR001268">
    <property type="entry name" value="NADH_UbQ_OxRdtase_30kDa_su"/>
</dbReference>
<dbReference type="Gene3D" id="1.10.645.10">
    <property type="entry name" value="Cytochrome-c3 Hydrogenase, chain B"/>
    <property type="match status" value="1"/>
</dbReference>
<feature type="binding site" evidence="10">
    <location>
        <position position="259"/>
    </location>
    <ligand>
        <name>Fe cation</name>
        <dbReference type="ChEBI" id="CHEBI:24875"/>
    </ligand>
</feature>
<comment type="cofactor">
    <cofactor evidence="10">
        <name>Ni(2+)</name>
        <dbReference type="ChEBI" id="CHEBI:49786"/>
    </cofactor>
</comment>
<feature type="binding site" evidence="10">
    <location>
        <position position="236"/>
    </location>
    <ligand>
        <name>Mg(2+)</name>
        <dbReference type="ChEBI" id="CHEBI:18420"/>
    </ligand>
</feature>
<keyword evidence="5 10" id="KW-0479">Metal-binding</keyword>
<dbReference type="InterPro" id="IPR001135">
    <property type="entry name" value="NADH_Q_OxRdtase_suD"/>
</dbReference>
<feature type="binding site" evidence="10">
    <location>
        <position position="256"/>
    </location>
    <ligand>
        <name>Ni(2+)</name>
        <dbReference type="ChEBI" id="CHEBI:49786"/>
    </ligand>
</feature>
<comment type="cofactor">
    <cofactor evidence="1">
        <name>[4Fe-4S] cluster</name>
        <dbReference type="ChEBI" id="CHEBI:49883"/>
    </cofactor>
</comment>
<evidence type="ECO:0000313" key="13">
    <source>
        <dbReference type="EMBL" id="ANF22939.1"/>
    </source>
</evidence>
<dbReference type="SUPFAM" id="SSF56762">
    <property type="entry name" value="HydB/Nqo4-like"/>
    <property type="match status" value="1"/>
</dbReference>
<evidence type="ECO:0000256" key="4">
    <source>
        <dbReference type="ARBA" id="ARBA00022485"/>
    </source>
</evidence>
<dbReference type="FunFam" id="1.10.645.10:FF:000004">
    <property type="entry name" value="Hydrogenase 3, large subunit"/>
    <property type="match status" value="1"/>
</dbReference>
<keyword evidence="3" id="KW-0813">Transport</keyword>
<keyword evidence="4" id="KW-0004">4Fe-4S</keyword>
<protein>
    <submittedName>
        <fullName evidence="13">Hydrogenase 3 large subunit</fullName>
    </submittedName>
</protein>
<dbReference type="Pfam" id="PF00346">
    <property type="entry name" value="Complex1_49kDa"/>
    <property type="match status" value="2"/>
</dbReference>
<evidence type="ECO:0000256" key="6">
    <source>
        <dbReference type="ARBA" id="ARBA00023002"/>
    </source>
</evidence>
<dbReference type="PROSITE" id="PS00542">
    <property type="entry name" value="COMPLEX1_30K"/>
    <property type="match status" value="1"/>
</dbReference>
<feature type="binding site" evidence="10">
    <location>
        <position position="546"/>
    </location>
    <ligand>
        <name>Ni(2+)</name>
        <dbReference type="ChEBI" id="CHEBI:49786"/>
    </ligand>
</feature>
<dbReference type="Pfam" id="PF00329">
    <property type="entry name" value="Complex1_30kDa"/>
    <property type="match status" value="1"/>
</dbReference>
<dbReference type="GO" id="GO:0048038">
    <property type="term" value="F:quinone binding"/>
    <property type="evidence" value="ECO:0007669"/>
    <property type="project" value="InterPro"/>
</dbReference>
<dbReference type="OrthoDB" id="43567at2157"/>
<dbReference type="PANTHER" id="PTHR43485:SF1">
    <property type="entry name" value="FORMATE HYDROGENLYASE SUBUNIT 5-RELATED"/>
    <property type="match status" value="1"/>
</dbReference>
<dbReference type="InterPro" id="IPR029014">
    <property type="entry name" value="NiFe-Hase_large"/>
</dbReference>
<evidence type="ECO:0000256" key="9">
    <source>
        <dbReference type="ARBA" id="ARBA00023027"/>
    </source>
</evidence>
<dbReference type="STRING" id="1712654.A7C91_06970"/>
<dbReference type="GO" id="GO:0051539">
    <property type="term" value="F:4 iron, 4 sulfur cluster binding"/>
    <property type="evidence" value="ECO:0007669"/>
    <property type="project" value="UniProtKB-KW"/>
</dbReference>
<reference evidence="14" key="1">
    <citation type="journal article" date="2016" name="Syst. Appl. Microbiol.">
        <title>Thermococcus piezophilus sp. nov., a novel hyperthermophilic and piezophilic archaeon with a broad pressure range for growth, isolated from a deepest hydrothermal vent at the Mid-Cayman Rise.</title>
        <authorList>
            <person name="Dalmasso C."/>
            <person name="Oger P."/>
            <person name="Selva G."/>
            <person name="Courtine D."/>
            <person name="L'Haridon S."/>
            <person name="Garlaschelli A."/>
            <person name="Roussel E."/>
            <person name="Miyazaki J."/>
            <person name="Reveillaud J."/>
            <person name="Jebbar M."/>
            <person name="Takai K."/>
            <person name="Maignien L."/>
            <person name="Alain K."/>
        </authorList>
    </citation>
    <scope>NUCLEOTIDE SEQUENCE [LARGE SCALE GENOMIC DNA]</scope>
    <source>
        <strain evidence="14">CDGS</strain>
    </source>
</reference>
<dbReference type="GO" id="GO:0005886">
    <property type="term" value="C:plasma membrane"/>
    <property type="evidence" value="ECO:0007669"/>
    <property type="project" value="UniProtKB-SubCell"/>
</dbReference>
<gene>
    <name evidence="13" type="primary">hycE</name>
    <name evidence="13" type="ORF">A7C91_06970</name>
</gene>
<dbReference type="Gene3D" id="3.30.460.80">
    <property type="entry name" value="NADH:ubiquinone oxidoreductase, 30kDa subunit"/>
    <property type="match status" value="1"/>
</dbReference>
<feature type="domain" description="NADH-quinone oxidoreductase subunit D" evidence="12">
    <location>
        <begin position="483"/>
        <end position="552"/>
    </location>
</feature>